<gene>
    <name evidence="2" type="ordered locus">Htur_4812</name>
</gene>
<dbReference type="Proteomes" id="UP000001903">
    <property type="component" value="Plasmid pHTUR03"/>
</dbReference>
<evidence type="ECO:0000313" key="3">
    <source>
        <dbReference type="Proteomes" id="UP000001903"/>
    </source>
</evidence>
<feature type="compositionally biased region" description="Polar residues" evidence="1">
    <location>
        <begin position="119"/>
        <end position="131"/>
    </location>
</feature>
<organism evidence="2 3">
    <name type="scientific">Haloterrigena turkmenica (strain ATCC 51198 / DSM 5511 / JCM 9101 / NCIMB 13204 / VKM B-1734 / 4k)</name>
    <name type="common">Halococcus turkmenicus</name>
    <dbReference type="NCBI Taxonomy" id="543526"/>
    <lineage>
        <taxon>Archaea</taxon>
        <taxon>Methanobacteriati</taxon>
        <taxon>Methanobacteriota</taxon>
        <taxon>Stenosarchaea group</taxon>
        <taxon>Halobacteria</taxon>
        <taxon>Halobacteriales</taxon>
        <taxon>Natrialbaceae</taxon>
        <taxon>Haloterrigena</taxon>
    </lineage>
</organism>
<dbReference type="EMBL" id="CP001863">
    <property type="protein sequence ID" value="ADB63580.1"/>
    <property type="molecule type" value="Genomic_DNA"/>
</dbReference>
<dbReference type="PROSITE" id="PS51257">
    <property type="entry name" value="PROKAR_LIPOPROTEIN"/>
    <property type="match status" value="1"/>
</dbReference>
<evidence type="ECO:0000256" key="1">
    <source>
        <dbReference type="SAM" id="MobiDB-lite"/>
    </source>
</evidence>
<feature type="compositionally biased region" description="Acidic residues" evidence="1">
    <location>
        <begin position="44"/>
        <end position="74"/>
    </location>
</feature>
<sequence length="279" mass="30017">MRRRAMLEGAGTALSATLAGCGDLIEPMDDESEESPNRNNVTDENNEDDTENETEPASEPSDLDDDDSGNESDESVNPATLIIDDFEDYNSGGQLGPWTRDGTGNARVSSSAALHEDSSQGIRQNGDSNIRSFPGQGLPNYPEDGRVVSVLMRPDSSTSQPWILLGMGDNVWATETPGWRLIVDPNGGIRIARETGNDVVILDKNTRLPNLVDRTVDCQFVADSSNGVGFRIKDLDGTVLGTVSTSVTDGIADEMSIGFRSSQGVDWDRLRFVDGESDG</sequence>
<keyword evidence="2" id="KW-0614">Plasmid</keyword>
<reference evidence="2 3" key="1">
    <citation type="journal article" date="2010" name="Stand. Genomic Sci.">
        <title>Complete genome sequence of Haloterrigena turkmenica type strain (4k).</title>
        <authorList>
            <person name="Saunders E."/>
            <person name="Tindall B.J."/>
            <person name="Fahnrich R."/>
            <person name="Lapidus A."/>
            <person name="Copeland A."/>
            <person name="Del Rio T.G."/>
            <person name="Lucas S."/>
            <person name="Chen F."/>
            <person name="Tice H."/>
            <person name="Cheng J.F."/>
            <person name="Han C."/>
            <person name="Detter J.C."/>
            <person name="Bruce D."/>
            <person name="Goodwin L."/>
            <person name="Chain P."/>
            <person name="Pitluck S."/>
            <person name="Pati A."/>
            <person name="Ivanova N."/>
            <person name="Mavromatis K."/>
            <person name="Chen A."/>
            <person name="Palaniappan K."/>
            <person name="Land M."/>
            <person name="Hauser L."/>
            <person name="Chang Y.J."/>
            <person name="Jeffries C.D."/>
            <person name="Brettin T."/>
            <person name="Rohde M."/>
            <person name="Goker M."/>
            <person name="Bristow J."/>
            <person name="Eisen J.A."/>
            <person name="Markowitz V."/>
            <person name="Hugenholtz P."/>
            <person name="Klenk H.P."/>
            <person name="Kyrpides N.C."/>
        </authorList>
    </citation>
    <scope>NUCLEOTIDE SEQUENCE [LARGE SCALE GENOMIC DNA]</scope>
    <source>
        <strain evidence="3">ATCC 51198 / DSM 5511 / JCM 9101 / NCIMB 13204 / VKM B-1734 / 4k</strain>
    </source>
</reference>
<feature type="compositionally biased region" description="Low complexity" evidence="1">
    <location>
        <begin position="9"/>
        <end position="22"/>
    </location>
</feature>
<feature type="region of interest" description="Disordered" evidence="1">
    <location>
        <begin position="1"/>
        <end position="142"/>
    </location>
</feature>
<geneLocation type="plasmid" evidence="2 3">
    <name>pHTUR03</name>
</geneLocation>
<dbReference type="AlphaFoldDB" id="D2S2I3"/>
<evidence type="ECO:0000313" key="2">
    <source>
        <dbReference type="EMBL" id="ADB63580.1"/>
    </source>
</evidence>
<dbReference type="HOGENOM" id="CLU_1072028_0_0_2"/>
<accession>D2S2I3</accession>
<keyword evidence="3" id="KW-1185">Reference proteome</keyword>
<name>D2S2I3_HALTV</name>
<dbReference type="KEGG" id="htu:Htur_4812"/>
<protein>
    <submittedName>
        <fullName evidence="2">Uncharacterized protein</fullName>
    </submittedName>
</protein>
<proteinExistence type="predicted"/>